<evidence type="ECO:0000313" key="6">
    <source>
        <dbReference type="Proteomes" id="UP000294562"/>
    </source>
</evidence>
<dbReference type="Pfam" id="PF13377">
    <property type="entry name" value="Peripla_BP_3"/>
    <property type="match status" value="1"/>
</dbReference>
<dbReference type="CDD" id="cd01392">
    <property type="entry name" value="HTH_LacI"/>
    <property type="match status" value="1"/>
</dbReference>
<name>A0A4R6ARB7_9RHOB</name>
<dbReference type="InterPro" id="IPR028082">
    <property type="entry name" value="Peripla_BP_I"/>
</dbReference>
<accession>A0A4R6ARB7</accession>
<keyword evidence="1" id="KW-0805">Transcription regulation</keyword>
<evidence type="ECO:0000256" key="3">
    <source>
        <dbReference type="ARBA" id="ARBA00023163"/>
    </source>
</evidence>
<keyword evidence="3" id="KW-0804">Transcription</keyword>
<dbReference type="Gene3D" id="1.10.260.40">
    <property type="entry name" value="lambda repressor-like DNA-binding domains"/>
    <property type="match status" value="1"/>
</dbReference>
<dbReference type="SUPFAM" id="SSF47413">
    <property type="entry name" value="lambda repressor-like DNA-binding domains"/>
    <property type="match status" value="1"/>
</dbReference>
<reference evidence="5 6" key="1">
    <citation type="submission" date="2019-03" db="EMBL/GenBank/DDBJ databases">
        <title>Rhodobacteraceae bacterium SM1902, a new member of the family Rhodobacteraceae isolated from Yantai.</title>
        <authorList>
            <person name="Sun Y."/>
        </authorList>
    </citation>
    <scope>NUCLEOTIDE SEQUENCE [LARGE SCALE GENOMIC DNA]</scope>
    <source>
        <strain evidence="5 6">SM1902</strain>
    </source>
</reference>
<evidence type="ECO:0000259" key="4">
    <source>
        <dbReference type="PROSITE" id="PS50932"/>
    </source>
</evidence>
<evidence type="ECO:0000256" key="1">
    <source>
        <dbReference type="ARBA" id="ARBA00023015"/>
    </source>
</evidence>
<keyword evidence="2" id="KW-0238">DNA-binding</keyword>
<dbReference type="GO" id="GO:0003700">
    <property type="term" value="F:DNA-binding transcription factor activity"/>
    <property type="evidence" value="ECO:0007669"/>
    <property type="project" value="TreeGrafter"/>
</dbReference>
<dbReference type="InterPro" id="IPR010982">
    <property type="entry name" value="Lambda_DNA-bd_dom_sf"/>
</dbReference>
<dbReference type="CDD" id="cd06278">
    <property type="entry name" value="PBP1_LacI-like"/>
    <property type="match status" value="1"/>
</dbReference>
<proteinExistence type="predicted"/>
<dbReference type="EMBL" id="SMZO01000024">
    <property type="protein sequence ID" value="TDL87051.1"/>
    <property type="molecule type" value="Genomic_DNA"/>
</dbReference>
<evidence type="ECO:0000256" key="2">
    <source>
        <dbReference type="ARBA" id="ARBA00023125"/>
    </source>
</evidence>
<comment type="caution">
    <text evidence="5">The sequence shown here is derived from an EMBL/GenBank/DDBJ whole genome shotgun (WGS) entry which is preliminary data.</text>
</comment>
<dbReference type="InterPro" id="IPR046335">
    <property type="entry name" value="LacI/GalR-like_sensor"/>
</dbReference>
<dbReference type="Proteomes" id="UP000294562">
    <property type="component" value="Unassembled WGS sequence"/>
</dbReference>
<dbReference type="SUPFAM" id="SSF53822">
    <property type="entry name" value="Periplasmic binding protein-like I"/>
    <property type="match status" value="1"/>
</dbReference>
<dbReference type="OrthoDB" id="8433438at2"/>
<dbReference type="PANTHER" id="PTHR30146">
    <property type="entry name" value="LACI-RELATED TRANSCRIPTIONAL REPRESSOR"/>
    <property type="match status" value="1"/>
</dbReference>
<dbReference type="GO" id="GO:0000976">
    <property type="term" value="F:transcription cis-regulatory region binding"/>
    <property type="evidence" value="ECO:0007669"/>
    <property type="project" value="TreeGrafter"/>
</dbReference>
<dbReference type="Pfam" id="PF00356">
    <property type="entry name" value="LacI"/>
    <property type="match status" value="1"/>
</dbReference>
<dbReference type="AlphaFoldDB" id="A0A4R6ARB7"/>
<dbReference type="Gene3D" id="3.40.50.2300">
    <property type="match status" value="2"/>
</dbReference>
<dbReference type="PANTHER" id="PTHR30146:SF109">
    <property type="entry name" value="HTH-TYPE TRANSCRIPTIONAL REGULATOR GALS"/>
    <property type="match status" value="1"/>
</dbReference>
<dbReference type="PROSITE" id="PS50932">
    <property type="entry name" value="HTH_LACI_2"/>
    <property type="match status" value="1"/>
</dbReference>
<protein>
    <submittedName>
        <fullName evidence="5">LacI family transcriptional regulator</fullName>
    </submittedName>
</protein>
<evidence type="ECO:0000313" key="5">
    <source>
        <dbReference type="EMBL" id="TDL87051.1"/>
    </source>
</evidence>
<organism evidence="5 6">
    <name type="scientific">Meridianimarinicoccus aquatilis</name>
    <dbReference type="NCBI Taxonomy" id="2552766"/>
    <lineage>
        <taxon>Bacteria</taxon>
        <taxon>Pseudomonadati</taxon>
        <taxon>Pseudomonadota</taxon>
        <taxon>Alphaproteobacteria</taxon>
        <taxon>Rhodobacterales</taxon>
        <taxon>Paracoccaceae</taxon>
        <taxon>Meridianimarinicoccus</taxon>
    </lineage>
</organism>
<keyword evidence="6" id="KW-1185">Reference proteome</keyword>
<sequence>MPVTLKEVAERAGVSRSAVSRTFTAGASVSPKTRRKVEKAAIELGYQPNALASSLTTGRTKLIGLISNNFHNPLFLEVFDRFTRSLQERGLRPLLVNLTDETDPANSVRLVQQYSVDGVIVASSTLPPEFALAFRDAGVPVVHSFGRFLSNPGVHVVGINNVECGRMAARTLLERGYRRIGFLGGPESATSTIDRRRGFFDILNSVPELQLSESFAAAYSFDAGRAEMLRLLESTPAEAYFCGDDVLSVGALSAIQTCGLSVPGDIGIIGLNDMQIAGWQNINLTTIRQPIQQIIDSCIELVVAMLDDPNRIPEARLFSCQIIERGTLRPPPEA</sequence>
<gene>
    <name evidence="5" type="ORF">E2L05_11610</name>
</gene>
<dbReference type="InterPro" id="IPR000843">
    <property type="entry name" value="HTH_LacI"/>
</dbReference>
<dbReference type="SMART" id="SM00354">
    <property type="entry name" value="HTH_LACI"/>
    <property type="match status" value="1"/>
</dbReference>
<feature type="domain" description="HTH lacI-type" evidence="4">
    <location>
        <begin position="3"/>
        <end position="57"/>
    </location>
</feature>
<dbReference type="RefSeq" id="WP_133343075.1">
    <property type="nucleotide sequence ID" value="NZ_SMZO01000024.1"/>
</dbReference>